<dbReference type="AlphaFoldDB" id="A0A485KE05"/>
<feature type="compositionally biased region" description="Polar residues" evidence="1">
    <location>
        <begin position="26"/>
        <end position="39"/>
    </location>
</feature>
<feature type="region of interest" description="Disordered" evidence="1">
    <location>
        <begin position="1"/>
        <end position="46"/>
    </location>
</feature>
<dbReference type="EMBL" id="VJMH01001592">
    <property type="protein sequence ID" value="KAF0711474.1"/>
    <property type="molecule type" value="Genomic_DNA"/>
</dbReference>
<sequence length="141" mass="15604">MNMRTTDLPLSGVSNPRQRVDLSDGPTVNTTPNSNQLHPSSTTSTTRRTYAETLAGAAARTNNPKYRPVYTRPTGEMLVKLIQLADDESIDDDTMLLAIEEARPFKVRQGVDTLWVATNNALQEFSNDRIIATVLKENEVA</sequence>
<evidence type="ECO:0000313" key="3">
    <source>
        <dbReference type="EMBL" id="VFT82327.1"/>
    </source>
</evidence>
<organism evidence="3 4">
    <name type="scientific">Aphanomyces stellatus</name>
    <dbReference type="NCBI Taxonomy" id="120398"/>
    <lineage>
        <taxon>Eukaryota</taxon>
        <taxon>Sar</taxon>
        <taxon>Stramenopiles</taxon>
        <taxon>Oomycota</taxon>
        <taxon>Saprolegniomycetes</taxon>
        <taxon>Saprolegniales</taxon>
        <taxon>Verrucalvaceae</taxon>
        <taxon>Aphanomyces</taxon>
    </lineage>
</organism>
<keyword evidence="4" id="KW-1185">Reference proteome</keyword>
<gene>
    <name evidence="3" type="primary">Aste57867_5257</name>
    <name evidence="2" type="ORF">As57867_005244</name>
    <name evidence="3" type="ORF">ASTE57867_5257</name>
</gene>
<dbReference type="Proteomes" id="UP000332933">
    <property type="component" value="Unassembled WGS sequence"/>
</dbReference>
<evidence type="ECO:0000256" key="1">
    <source>
        <dbReference type="SAM" id="MobiDB-lite"/>
    </source>
</evidence>
<name>A0A485KE05_9STRA</name>
<evidence type="ECO:0000313" key="4">
    <source>
        <dbReference type="Proteomes" id="UP000332933"/>
    </source>
</evidence>
<protein>
    <submittedName>
        <fullName evidence="3">Aste57867_5257 protein</fullName>
    </submittedName>
</protein>
<dbReference type="EMBL" id="CAADRA010001593">
    <property type="protein sequence ID" value="VFT82327.1"/>
    <property type="molecule type" value="Genomic_DNA"/>
</dbReference>
<reference evidence="2" key="2">
    <citation type="submission" date="2019-06" db="EMBL/GenBank/DDBJ databases">
        <title>Genomics analysis of Aphanomyces spp. identifies a new class of oomycete effector associated with host adaptation.</title>
        <authorList>
            <person name="Gaulin E."/>
        </authorList>
    </citation>
    <scope>NUCLEOTIDE SEQUENCE</scope>
    <source>
        <strain evidence="2">CBS 578.67</strain>
    </source>
</reference>
<accession>A0A485KE05</accession>
<evidence type="ECO:0000313" key="2">
    <source>
        <dbReference type="EMBL" id="KAF0711474.1"/>
    </source>
</evidence>
<reference evidence="3 4" key="1">
    <citation type="submission" date="2019-03" db="EMBL/GenBank/DDBJ databases">
        <authorList>
            <person name="Gaulin E."/>
            <person name="Dumas B."/>
        </authorList>
    </citation>
    <scope>NUCLEOTIDE SEQUENCE [LARGE SCALE GENOMIC DNA]</scope>
    <source>
        <strain evidence="3">CBS 568.67</strain>
    </source>
</reference>
<proteinExistence type="predicted"/>